<accession>R8BN76</accession>
<dbReference type="EMBL" id="KB933061">
    <property type="protein sequence ID" value="EOO00787.1"/>
    <property type="molecule type" value="Genomic_DNA"/>
</dbReference>
<dbReference type="RefSeq" id="XP_007914487.1">
    <property type="nucleotide sequence ID" value="XM_007916296.1"/>
</dbReference>
<evidence type="ECO:0000256" key="9">
    <source>
        <dbReference type="SAM" id="Phobius"/>
    </source>
</evidence>
<dbReference type="InterPro" id="IPR017972">
    <property type="entry name" value="Cyt_P450_CS"/>
</dbReference>
<dbReference type="Gene3D" id="1.10.630.10">
    <property type="entry name" value="Cytochrome P450"/>
    <property type="match status" value="1"/>
</dbReference>
<dbReference type="Pfam" id="PF00067">
    <property type="entry name" value="p450"/>
    <property type="match status" value="1"/>
</dbReference>
<dbReference type="InterPro" id="IPR036396">
    <property type="entry name" value="Cyt_P450_sf"/>
</dbReference>
<name>R8BN76_PHAM7</name>
<keyword evidence="6 8" id="KW-0408">Iron</keyword>
<comment type="cofactor">
    <cofactor evidence="1">
        <name>heme</name>
        <dbReference type="ChEBI" id="CHEBI:30413"/>
    </cofactor>
</comment>
<evidence type="ECO:0000313" key="10">
    <source>
        <dbReference type="EMBL" id="EOO00787.1"/>
    </source>
</evidence>
<keyword evidence="9" id="KW-1133">Transmembrane helix</keyword>
<evidence type="ECO:0000256" key="2">
    <source>
        <dbReference type="ARBA" id="ARBA00010617"/>
    </source>
</evidence>
<dbReference type="GeneID" id="19324089"/>
<dbReference type="PANTHER" id="PTHR46206:SF1">
    <property type="entry name" value="P450, PUTATIVE (EUROFUNG)-RELATED"/>
    <property type="match status" value="1"/>
</dbReference>
<dbReference type="eggNOG" id="KOG0157">
    <property type="taxonomic scope" value="Eukaryota"/>
</dbReference>
<dbReference type="InterPro" id="IPR001128">
    <property type="entry name" value="Cyt_P450"/>
</dbReference>
<keyword evidence="9" id="KW-0472">Membrane</keyword>
<keyword evidence="5 8" id="KW-0560">Oxidoreductase</keyword>
<reference evidence="11" key="1">
    <citation type="journal article" date="2013" name="Genome Announc.">
        <title>Draft genome sequence of the ascomycete Phaeoacremonium aleophilum strain UCR-PA7, a causal agent of the esca disease complex in grapevines.</title>
        <authorList>
            <person name="Blanco-Ulate B."/>
            <person name="Rolshausen P."/>
            <person name="Cantu D."/>
        </authorList>
    </citation>
    <scope>NUCLEOTIDE SEQUENCE [LARGE SCALE GENOMIC DNA]</scope>
    <source>
        <strain evidence="11">UCR-PA7</strain>
    </source>
</reference>
<dbReference type="AlphaFoldDB" id="R8BN76"/>
<sequence>MAPLSPFLPEFGSPLGIAAIAFVVIASLYIINSLISPPFPKDVPYIREPPGKRSFSLRTRWAYLTDCQPLFREAYENYSKKGKPVIIPGFGVRKELIMPTSSMRWVQAQPDTVLSVTKAFSDVDQVYYSYGHKRYVEDPWQGMLVKNKMNAVLENIVQAMNDELQVAFDDVFGTDEHNWKELDVLTAVKIVVSQAASRFTVGLPLARNKEYMKDCYDSVDSAIMTAGVAGGTPHVLRPIVGRLVGLKSRLAIRRMRKHFEPTYRERLPTLKFAEDDPQHIEPQDHLQMMLRYAQKERPEELSLDGMARRVMAANFGSMHQTSMQVTNMLLNIIGSDAEFNTIAVLRDEVARVLGDDKVWTKAHIAKMVKSDSVARETLRCQSFGGRALFRKVMVDGVVTDSGLKLPKGCMFSFLGQPAQHDEDIHDEPLKYDPFRFSRVRETVADSSKAPALSFVTTSPDHLPFGHGRHACPGRFLVDFELKMIISYVLMNYDLKFPDEYNGKRPANRWMAEANVPPAGAKMLVKRRKAT</sequence>
<keyword evidence="11" id="KW-1185">Reference proteome</keyword>
<evidence type="ECO:0000256" key="7">
    <source>
        <dbReference type="ARBA" id="ARBA00023033"/>
    </source>
</evidence>
<organism evidence="10 11">
    <name type="scientific">Phaeoacremonium minimum (strain UCR-PA7)</name>
    <name type="common">Esca disease fungus</name>
    <name type="synonym">Togninia minima</name>
    <dbReference type="NCBI Taxonomy" id="1286976"/>
    <lineage>
        <taxon>Eukaryota</taxon>
        <taxon>Fungi</taxon>
        <taxon>Dikarya</taxon>
        <taxon>Ascomycota</taxon>
        <taxon>Pezizomycotina</taxon>
        <taxon>Sordariomycetes</taxon>
        <taxon>Sordariomycetidae</taxon>
        <taxon>Togniniales</taxon>
        <taxon>Togniniaceae</taxon>
        <taxon>Phaeoacremonium</taxon>
    </lineage>
</organism>
<dbReference type="SUPFAM" id="SSF48264">
    <property type="entry name" value="Cytochrome P450"/>
    <property type="match status" value="1"/>
</dbReference>
<evidence type="ECO:0000256" key="5">
    <source>
        <dbReference type="ARBA" id="ARBA00023002"/>
    </source>
</evidence>
<dbReference type="GO" id="GO:0020037">
    <property type="term" value="F:heme binding"/>
    <property type="evidence" value="ECO:0007669"/>
    <property type="project" value="InterPro"/>
</dbReference>
<dbReference type="GO" id="GO:0016705">
    <property type="term" value="F:oxidoreductase activity, acting on paired donors, with incorporation or reduction of molecular oxygen"/>
    <property type="evidence" value="ECO:0007669"/>
    <property type="project" value="InterPro"/>
</dbReference>
<proteinExistence type="inferred from homology"/>
<keyword evidence="3 8" id="KW-0349">Heme</keyword>
<dbReference type="CDD" id="cd11041">
    <property type="entry name" value="CYP503A1-like"/>
    <property type="match status" value="1"/>
</dbReference>
<dbReference type="PROSITE" id="PS00086">
    <property type="entry name" value="CYTOCHROME_P450"/>
    <property type="match status" value="1"/>
</dbReference>
<evidence type="ECO:0000256" key="1">
    <source>
        <dbReference type="ARBA" id="ARBA00001971"/>
    </source>
</evidence>
<gene>
    <name evidence="10" type="ORF">UCRPA7_3714</name>
</gene>
<dbReference type="OrthoDB" id="1844152at2759"/>
<evidence type="ECO:0000256" key="6">
    <source>
        <dbReference type="ARBA" id="ARBA00023004"/>
    </source>
</evidence>
<keyword evidence="7 8" id="KW-0503">Monooxygenase</keyword>
<keyword evidence="9" id="KW-0812">Transmembrane</keyword>
<dbReference type="GO" id="GO:0004497">
    <property type="term" value="F:monooxygenase activity"/>
    <property type="evidence" value="ECO:0007669"/>
    <property type="project" value="UniProtKB-KW"/>
</dbReference>
<dbReference type="Proteomes" id="UP000014074">
    <property type="component" value="Unassembled WGS sequence"/>
</dbReference>
<dbReference type="PANTHER" id="PTHR46206">
    <property type="entry name" value="CYTOCHROME P450"/>
    <property type="match status" value="1"/>
</dbReference>
<feature type="transmembrane region" description="Helical" evidence="9">
    <location>
        <begin position="12"/>
        <end position="31"/>
    </location>
</feature>
<comment type="similarity">
    <text evidence="2 8">Belongs to the cytochrome P450 family.</text>
</comment>
<protein>
    <submittedName>
        <fullName evidence="10">Putative cytochrome p450 protein</fullName>
    </submittedName>
</protein>
<dbReference type="GO" id="GO:0005506">
    <property type="term" value="F:iron ion binding"/>
    <property type="evidence" value="ECO:0007669"/>
    <property type="project" value="InterPro"/>
</dbReference>
<dbReference type="HOGENOM" id="CLU_022195_9_0_1"/>
<dbReference type="KEGG" id="tmn:UCRPA7_3714"/>
<evidence type="ECO:0000256" key="4">
    <source>
        <dbReference type="ARBA" id="ARBA00022723"/>
    </source>
</evidence>
<keyword evidence="4 8" id="KW-0479">Metal-binding</keyword>
<evidence type="ECO:0000256" key="3">
    <source>
        <dbReference type="ARBA" id="ARBA00022617"/>
    </source>
</evidence>
<evidence type="ECO:0000256" key="8">
    <source>
        <dbReference type="RuleBase" id="RU000461"/>
    </source>
</evidence>
<evidence type="ECO:0000313" key="11">
    <source>
        <dbReference type="Proteomes" id="UP000014074"/>
    </source>
</evidence>